<dbReference type="Gene3D" id="3.90.79.10">
    <property type="entry name" value="Nucleoside Triphosphate Pyrophosphohydrolase"/>
    <property type="match status" value="1"/>
</dbReference>
<protein>
    <submittedName>
        <fullName evidence="4">NUDIX domain-containing protein</fullName>
    </submittedName>
</protein>
<dbReference type="PANTHER" id="PTHR43046">
    <property type="entry name" value="GDP-MANNOSE MANNOSYL HYDROLASE"/>
    <property type="match status" value="1"/>
</dbReference>
<dbReference type="CDD" id="cd18879">
    <property type="entry name" value="NUDIX_Hydrolase"/>
    <property type="match status" value="1"/>
</dbReference>
<keyword evidence="2" id="KW-0378">Hydrolase</keyword>
<reference evidence="4" key="1">
    <citation type="submission" date="2024-02" db="EMBL/GenBank/DDBJ databases">
        <title>Tomenella chthoni gen. nov. sp. nov., a member of the family Jonesiaceae isolated from bat guano.</title>
        <authorList>
            <person name="Miller S.L."/>
            <person name="King J."/>
            <person name="Sankaranarayanan K."/>
            <person name="Lawson P.A."/>
        </authorList>
    </citation>
    <scope>NUCLEOTIDE SEQUENCE</scope>
    <source>
        <strain evidence="4">BS-20</strain>
    </source>
</reference>
<feature type="domain" description="Nudix hydrolase" evidence="3">
    <location>
        <begin position="19"/>
        <end position="147"/>
    </location>
</feature>
<comment type="cofactor">
    <cofactor evidence="1">
        <name>Mg(2+)</name>
        <dbReference type="ChEBI" id="CHEBI:18420"/>
    </cofactor>
</comment>
<dbReference type="GO" id="GO:0016787">
    <property type="term" value="F:hydrolase activity"/>
    <property type="evidence" value="ECO:0007669"/>
    <property type="project" value="UniProtKB-KW"/>
</dbReference>
<organism evidence="4">
    <name type="scientific">Jonesiaceae bacterium BS-20</name>
    <dbReference type="NCBI Taxonomy" id="3120821"/>
    <lineage>
        <taxon>Bacteria</taxon>
        <taxon>Bacillati</taxon>
        <taxon>Actinomycetota</taxon>
        <taxon>Actinomycetes</taxon>
        <taxon>Micrococcales</taxon>
        <taxon>Jonesiaceae</taxon>
    </lineage>
</organism>
<dbReference type="InterPro" id="IPR020084">
    <property type="entry name" value="NUDIX_hydrolase_CS"/>
</dbReference>
<dbReference type="EMBL" id="CP146203">
    <property type="protein sequence ID" value="XBH21507.1"/>
    <property type="molecule type" value="Genomic_DNA"/>
</dbReference>
<evidence type="ECO:0000256" key="1">
    <source>
        <dbReference type="ARBA" id="ARBA00001946"/>
    </source>
</evidence>
<evidence type="ECO:0000256" key="2">
    <source>
        <dbReference type="ARBA" id="ARBA00022801"/>
    </source>
</evidence>
<evidence type="ECO:0000313" key="4">
    <source>
        <dbReference type="EMBL" id="XBH21507.1"/>
    </source>
</evidence>
<dbReference type="SUPFAM" id="SSF55811">
    <property type="entry name" value="Nudix"/>
    <property type="match status" value="1"/>
</dbReference>
<sequence length="164" mass="18369">MSTPEFILTLREKIGQEPLWLMGVTAVVLKDQQVLLVQRADNEIWSPVTGIIDPGEEPADAAAREVLEEADIVAVPEQLVKVQATAPMVHANGDQAQYLDFVFRFRWVSGIPYPADGENLLAQWFDLDDLPQMPDHLRARIDAALQDSPTTEFFFQGESLEHKA</sequence>
<dbReference type="PROSITE" id="PS51462">
    <property type="entry name" value="NUDIX"/>
    <property type="match status" value="1"/>
</dbReference>
<proteinExistence type="predicted"/>
<name>A0AAU7DW45_9MICO</name>
<dbReference type="InterPro" id="IPR015797">
    <property type="entry name" value="NUDIX_hydrolase-like_dom_sf"/>
</dbReference>
<evidence type="ECO:0000259" key="3">
    <source>
        <dbReference type="PROSITE" id="PS51462"/>
    </source>
</evidence>
<dbReference type="PANTHER" id="PTHR43046:SF16">
    <property type="entry name" value="ADP-RIBOSE PYROPHOSPHATASE YJHB-RELATED"/>
    <property type="match status" value="1"/>
</dbReference>
<gene>
    <name evidence="4" type="ORF">V5R04_15055</name>
</gene>
<dbReference type="PROSITE" id="PS00893">
    <property type="entry name" value="NUDIX_BOX"/>
    <property type="match status" value="1"/>
</dbReference>
<dbReference type="InterPro" id="IPR000086">
    <property type="entry name" value="NUDIX_hydrolase_dom"/>
</dbReference>
<dbReference type="AlphaFoldDB" id="A0AAU7DW45"/>
<accession>A0AAU7DW45</accession>
<dbReference type="Pfam" id="PF00293">
    <property type="entry name" value="NUDIX"/>
    <property type="match status" value="1"/>
</dbReference>